<proteinExistence type="predicted"/>
<evidence type="ECO:0000313" key="2">
    <source>
        <dbReference type="EMBL" id="AXC13000.1"/>
    </source>
</evidence>
<sequence length="38" mass="4063">MPSRPRVIAFIVAPPVDLLNLIGIASLLFSYPAVEGKP</sequence>
<dbReference type="AlphaFoldDB" id="A0A2Z5G1U7"/>
<evidence type="ECO:0000313" key="3">
    <source>
        <dbReference type="Proteomes" id="UP000253606"/>
    </source>
</evidence>
<protein>
    <submittedName>
        <fullName evidence="2">Uncharacterized protein</fullName>
    </submittedName>
</protein>
<accession>A0A2Z5G1U7</accession>
<dbReference type="KEGG" id="abas:ACPOL_3719"/>
<organism evidence="2 3">
    <name type="scientific">Acidisarcina polymorpha</name>
    <dbReference type="NCBI Taxonomy" id="2211140"/>
    <lineage>
        <taxon>Bacteria</taxon>
        <taxon>Pseudomonadati</taxon>
        <taxon>Acidobacteriota</taxon>
        <taxon>Terriglobia</taxon>
        <taxon>Terriglobales</taxon>
        <taxon>Acidobacteriaceae</taxon>
        <taxon>Acidisarcina</taxon>
    </lineage>
</organism>
<dbReference type="EMBL" id="CP030840">
    <property type="protein sequence ID" value="AXC13000.1"/>
    <property type="molecule type" value="Genomic_DNA"/>
</dbReference>
<keyword evidence="3" id="KW-1185">Reference proteome</keyword>
<gene>
    <name evidence="2" type="ORF">ACPOL_3719</name>
</gene>
<evidence type="ECO:0000256" key="1">
    <source>
        <dbReference type="SAM" id="Phobius"/>
    </source>
</evidence>
<feature type="transmembrane region" description="Helical" evidence="1">
    <location>
        <begin position="7"/>
        <end position="31"/>
    </location>
</feature>
<keyword evidence="1" id="KW-1133">Transmembrane helix</keyword>
<keyword evidence="1" id="KW-0472">Membrane</keyword>
<reference evidence="2 3" key="1">
    <citation type="journal article" date="2018" name="Front. Microbiol.">
        <title>Hydrolytic Capabilities as a Key to Environmental Success: Chitinolytic and Cellulolytic Acidobacteria From Acidic Sub-arctic Soils and Boreal Peatlands.</title>
        <authorList>
            <person name="Belova S.E."/>
            <person name="Ravin N.V."/>
            <person name="Pankratov T.A."/>
            <person name="Rakitin A.L."/>
            <person name="Ivanova A.A."/>
            <person name="Beletsky A.V."/>
            <person name="Mardanov A.V."/>
            <person name="Sinninghe Damste J.S."/>
            <person name="Dedysh S.N."/>
        </authorList>
    </citation>
    <scope>NUCLEOTIDE SEQUENCE [LARGE SCALE GENOMIC DNA]</scope>
    <source>
        <strain evidence="2 3">SBC82</strain>
    </source>
</reference>
<keyword evidence="1" id="KW-0812">Transmembrane</keyword>
<dbReference type="Proteomes" id="UP000253606">
    <property type="component" value="Chromosome"/>
</dbReference>
<name>A0A2Z5G1U7_9BACT</name>